<sequence>MEDIGDPPSTRESSSLGRGHGATEDAAGAGAARYDLSRSRSRSSRGSVPLRVPWGAAGQARAPPWSRERAGRCVAGRAPGIHGLRLRRRHGGNGDGGGGRWRHHCVRRRGQACAPEAFGI</sequence>
<evidence type="ECO:0000313" key="2">
    <source>
        <dbReference type="EMBL" id="JAD27269.1"/>
    </source>
</evidence>
<accession>A0A0A8YLV3</accession>
<dbReference type="AlphaFoldDB" id="A0A0A8YLV3"/>
<reference evidence="2" key="1">
    <citation type="submission" date="2014-09" db="EMBL/GenBank/DDBJ databases">
        <authorList>
            <person name="Magalhaes I.L.F."/>
            <person name="Oliveira U."/>
            <person name="Santos F.R."/>
            <person name="Vidigal T.H.D.A."/>
            <person name="Brescovit A.D."/>
            <person name="Santos A.J."/>
        </authorList>
    </citation>
    <scope>NUCLEOTIDE SEQUENCE</scope>
    <source>
        <tissue evidence="2">Shoot tissue taken approximately 20 cm above the soil surface</tissue>
    </source>
</reference>
<protein>
    <submittedName>
        <fullName evidence="2">Uncharacterized protein</fullName>
    </submittedName>
</protein>
<name>A0A0A8YLV3_ARUDO</name>
<proteinExistence type="predicted"/>
<reference evidence="2" key="2">
    <citation type="journal article" date="2015" name="Data Brief">
        <title>Shoot transcriptome of the giant reed, Arundo donax.</title>
        <authorList>
            <person name="Barrero R.A."/>
            <person name="Guerrero F.D."/>
            <person name="Moolhuijzen P."/>
            <person name="Goolsby J.A."/>
            <person name="Tidwell J."/>
            <person name="Bellgard S.E."/>
            <person name="Bellgard M.I."/>
        </authorList>
    </citation>
    <scope>NUCLEOTIDE SEQUENCE</scope>
    <source>
        <tissue evidence="2">Shoot tissue taken approximately 20 cm above the soil surface</tissue>
    </source>
</reference>
<dbReference type="EMBL" id="GBRH01270626">
    <property type="protein sequence ID" value="JAD27269.1"/>
    <property type="molecule type" value="Transcribed_RNA"/>
</dbReference>
<organism evidence="2">
    <name type="scientific">Arundo donax</name>
    <name type="common">Giant reed</name>
    <name type="synonym">Donax arundinaceus</name>
    <dbReference type="NCBI Taxonomy" id="35708"/>
    <lineage>
        <taxon>Eukaryota</taxon>
        <taxon>Viridiplantae</taxon>
        <taxon>Streptophyta</taxon>
        <taxon>Embryophyta</taxon>
        <taxon>Tracheophyta</taxon>
        <taxon>Spermatophyta</taxon>
        <taxon>Magnoliopsida</taxon>
        <taxon>Liliopsida</taxon>
        <taxon>Poales</taxon>
        <taxon>Poaceae</taxon>
        <taxon>PACMAD clade</taxon>
        <taxon>Arundinoideae</taxon>
        <taxon>Arundineae</taxon>
        <taxon>Arundo</taxon>
    </lineage>
</organism>
<feature type="region of interest" description="Disordered" evidence="1">
    <location>
        <begin position="1"/>
        <end position="69"/>
    </location>
</feature>
<evidence type="ECO:0000256" key="1">
    <source>
        <dbReference type="SAM" id="MobiDB-lite"/>
    </source>
</evidence>